<evidence type="ECO:0000313" key="16">
    <source>
        <dbReference type="EMBL" id="MBB3667005.1"/>
    </source>
</evidence>
<comment type="similarity">
    <text evidence="3">Belongs to the acyl-CoA oxidase family.</text>
</comment>
<accession>A0A7W5TP12</accession>
<dbReference type="InterPro" id="IPR037069">
    <property type="entry name" value="AcylCoA_DH/ox_N_sf"/>
</dbReference>
<dbReference type="InterPro" id="IPR055060">
    <property type="entry name" value="ACOX_C_alpha1"/>
</dbReference>
<sequence>MTTAHDDATTDEFSMASVDVEEVEQLLLGDFPDVRRDAREQMKDPQFHKIEGLSTEDQRERTYKQLIALTESGSVHRAFPAEFGGQDAHGANIASFEELVTADPSLQIKAGVQWGLFGAAVMHLGSHEHHGRFLPGIMDLSVPGAYAMTEFGHGSDVAALGTTATYDPQTQEFVVHTPFTAATKRFLGNAALHAKAAVVFAQLITQGVNHGVHCFYMDIRDDSGEPLEGITITDDGHKGGLNGVDNGQVSFDQVRIPRTNLLNRYGDVDAEGTYYSSIESPGRRFFTMLGTLVQGRVSLTGAAVSASKLGLVGAITYGNQRRQFNAASPTEEEVLLDYQLHQRRLIPRLATTYAASFAHEKLLAKLDEVFSGRDGSDENRQELETLAAAIKPTTTWHALDALQEAREACGGAGYISENRFTSLHADLDVYVTFEGDNNVLLQLVAKRLLADYAAEFKDADVGALASYVANQASDTVMHRFGLRRALQEVRDTGNERRSANWFKQPEVQHGLLAGRVRQLVADVATELRSVAKLSPQQQADKFNEHQYEIISAAKAHADLLLWESFTDALERIKDPGTVQVLTWLRDIFALSQIEDSLGWYLSNGRMSSQRARTLAPYINRLVARVRPHAQDLVDSFGFAPEHVRMEVASGAEKARQDEAMDYYRRLRASSEAPVDEKTLVDRKRAANKSRKK</sequence>
<dbReference type="InterPro" id="IPR006091">
    <property type="entry name" value="Acyl-CoA_Oxase/DH_mid-dom"/>
</dbReference>
<evidence type="ECO:0000259" key="12">
    <source>
        <dbReference type="Pfam" id="PF01756"/>
    </source>
</evidence>
<feature type="domain" description="Acyl-CoA dehydrogenase/oxidase N-terminal" evidence="14">
    <location>
        <begin position="63"/>
        <end position="138"/>
    </location>
</feature>
<evidence type="ECO:0000259" key="14">
    <source>
        <dbReference type="Pfam" id="PF02771"/>
    </source>
</evidence>
<dbReference type="EMBL" id="JACIBT010000001">
    <property type="protein sequence ID" value="MBB3667005.1"/>
    <property type="molecule type" value="Genomic_DNA"/>
</dbReference>
<evidence type="ECO:0000256" key="3">
    <source>
        <dbReference type="ARBA" id="ARBA00006288"/>
    </source>
</evidence>
<evidence type="ECO:0000256" key="6">
    <source>
        <dbReference type="ARBA" id="ARBA00022827"/>
    </source>
</evidence>
<dbReference type="GO" id="GO:0003997">
    <property type="term" value="F:acyl-CoA oxidase activity"/>
    <property type="evidence" value="ECO:0007669"/>
    <property type="project" value="UniProtKB-EC"/>
</dbReference>
<name>A0A7W5TP12_9MICC</name>
<feature type="region of interest" description="Disordered" evidence="11">
    <location>
        <begin position="671"/>
        <end position="692"/>
    </location>
</feature>
<organism evidence="16 17">
    <name type="scientific">Garicola koreensis</name>
    <dbReference type="NCBI Taxonomy" id="1262554"/>
    <lineage>
        <taxon>Bacteria</taxon>
        <taxon>Bacillati</taxon>
        <taxon>Actinomycetota</taxon>
        <taxon>Actinomycetes</taxon>
        <taxon>Micrococcales</taxon>
        <taxon>Micrococcaceae</taxon>
        <taxon>Garicola</taxon>
    </lineage>
</organism>
<dbReference type="PANTHER" id="PTHR10909">
    <property type="entry name" value="ELECTRON TRANSPORT OXIDOREDUCTASE"/>
    <property type="match status" value="1"/>
</dbReference>
<dbReference type="InterPro" id="IPR012258">
    <property type="entry name" value="Acyl-CoA_oxidase"/>
</dbReference>
<evidence type="ECO:0000256" key="5">
    <source>
        <dbReference type="ARBA" id="ARBA00022630"/>
    </source>
</evidence>
<feature type="domain" description="Acyl-CoA oxidase/dehydrogenase middle" evidence="13">
    <location>
        <begin position="145"/>
        <end position="254"/>
    </location>
</feature>
<dbReference type="InterPro" id="IPR002655">
    <property type="entry name" value="Acyl-CoA_oxidase_C"/>
</dbReference>
<dbReference type="GO" id="GO:0055088">
    <property type="term" value="P:lipid homeostasis"/>
    <property type="evidence" value="ECO:0007669"/>
    <property type="project" value="TreeGrafter"/>
</dbReference>
<evidence type="ECO:0000256" key="9">
    <source>
        <dbReference type="ARBA" id="ARBA00023098"/>
    </source>
</evidence>
<evidence type="ECO:0000256" key="8">
    <source>
        <dbReference type="ARBA" id="ARBA00023002"/>
    </source>
</evidence>
<dbReference type="FunFam" id="2.40.110.10:FF:000005">
    <property type="entry name" value="Acyl-coenzyme A oxidase"/>
    <property type="match status" value="1"/>
</dbReference>
<dbReference type="InterPro" id="IPR036250">
    <property type="entry name" value="AcylCo_DH-like_C"/>
</dbReference>
<dbReference type="PIRSF" id="PIRSF000168">
    <property type="entry name" value="Acyl-CoA_oxidase"/>
    <property type="match status" value="1"/>
</dbReference>
<dbReference type="EC" id="1.3.3.6" evidence="4"/>
<keyword evidence="9" id="KW-0443">Lipid metabolism</keyword>
<dbReference type="GO" id="GO:0005504">
    <property type="term" value="F:fatty acid binding"/>
    <property type="evidence" value="ECO:0007669"/>
    <property type="project" value="TreeGrafter"/>
</dbReference>
<evidence type="ECO:0000256" key="10">
    <source>
        <dbReference type="ARBA" id="ARBA00023140"/>
    </source>
</evidence>
<dbReference type="AlphaFoldDB" id="A0A7W5TP12"/>
<dbReference type="InterPro" id="IPR046373">
    <property type="entry name" value="Acyl-CoA_Oxase/DH_mid-dom_sf"/>
</dbReference>
<dbReference type="RefSeq" id="WP_183357379.1">
    <property type="nucleotide sequence ID" value="NZ_BAABKR010000001.1"/>
</dbReference>
<dbReference type="Gene3D" id="1.10.540.10">
    <property type="entry name" value="Acyl-CoA dehydrogenase/oxidase, N-terminal domain"/>
    <property type="match status" value="1"/>
</dbReference>
<keyword evidence="10" id="KW-0576">Peroxisome</keyword>
<feature type="domain" description="Acyl-CoA oxidase C-alpha1" evidence="15">
    <location>
        <begin position="290"/>
        <end position="449"/>
    </location>
</feature>
<dbReference type="FunFam" id="1.20.140.10:FF:000007">
    <property type="entry name" value="Acyl-coenzyme A oxidase"/>
    <property type="match status" value="1"/>
</dbReference>
<reference evidence="16 17" key="1">
    <citation type="submission" date="2020-08" db="EMBL/GenBank/DDBJ databases">
        <title>Sequencing the genomes of 1000 actinobacteria strains.</title>
        <authorList>
            <person name="Klenk H.-P."/>
        </authorList>
    </citation>
    <scope>NUCLEOTIDE SEQUENCE [LARGE SCALE GENOMIC DNA]</scope>
    <source>
        <strain evidence="16 17">DSM 28238</strain>
    </source>
</reference>
<dbReference type="Proteomes" id="UP000547528">
    <property type="component" value="Unassembled WGS sequence"/>
</dbReference>
<evidence type="ECO:0000256" key="1">
    <source>
        <dbReference type="ARBA" id="ARBA00001974"/>
    </source>
</evidence>
<comment type="subcellular location">
    <subcellularLocation>
        <location evidence="2">Peroxisome</location>
    </subcellularLocation>
</comment>
<comment type="caution">
    <text evidence="16">The sequence shown here is derived from an EMBL/GenBank/DDBJ whole genome shotgun (WGS) entry which is preliminary data.</text>
</comment>
<keyword evidence="7" id="KW-0276">Fatty acid metabolism</keyword>
<dbReference type="Gene3D" id="1.20.140.10">
    <property type="entry name" value="Butyryl-CoA Dehydrogenase, subunit A, domain 3"/>
    <property type="match status" value="2"/>
</dbReference>
<evidence type="ECO:0000256" key="2">
    <source>
        <dbReference type="ARBA" id="ARBA00004275"/>
    </source>
</evidence>
<dbReference type="Pfam" id="PF02771">
    <property type="entry name" value="Acyl-CoA_dh_N"/>
    <property type="match status" value="1"/>
</dbReference>
<dbReference type="GO" id="GO:0033540">
    <property type="term" value="P:fatty acid beta-oxidation using acyl-CoA oxidase"/>
    <property type="evidence" value="ECO:0007669"/>
    <property type="project" value="TreeGrafter"/>
</dbReference>
<dbReference type="Pfam" id="PF02770">
    <property type="entry name" value="Acyl-CoA_dh_M"/>
    <property type="match status" value="1"/>
</dbReference>
<dbReference type="Pfam" id="PF22924">
    <property type="entry name" value="ACOX_C_alpha1"/>
    <property type="match status" value="1"/>
</dbReference>
<keyword evidence="17" id="KW-1185">Reference proteome</keyword>
<evidence type="ECO:0000259" key="13">
    <source>
        <dbReference type="Pfam" id="PF02770"/>
    </source>
</evidence>
<dbReference type="GO" id="GO:0071949">
    <property type="term" value="F:FAD binding"/>
    <property type="evidence" value="ECO:0007669"/>
    <property type="project" value="InterPro"/>
</dbReference>
<protein>
    <recommendedName>
        <fullName evidence="4">acyl-CoA oxidase</fullName>
        <ecNumber evidence="4">1.3.3.6</ecNumber>
    </recommendedName>
</protein>
<evidence type="ECO:0000256" key="11">
    <source>
        <dbReference type="SAM" id="MobiDB-lite"/>
    </source>
</evidence>
<proteinExistence type="inferred from homology"/>
<dbReference type="InterPro" id="IPR009100">
    <property type="entry name" value="AcylCoA_DH/oxidase_NM_dom_sf"/>
</dbReference>
<gene>
    <name evidence="16" type="ORF">FHX47_000598</name>
</gene>
<feature type="compositionally biased region" description="Basic and acidic residues" evidence="11">
    <location>
        <begin position="674"/>
        <end position="684"/>
    </location>
</feature>
<dbReference type="Gene3D" id="2.40.110.10">
    <property type="entry name" value="Butyryl-CoA Dehydrogenase, subunit A, domain 2"/>
    <property type="match status" value="1"/>
</dbReference>
<dbReference type="FunFam" id="1.20.140.10:FF:000010">
    <property type="entry name" value="Acyl-coenzyme A oxidase"/>
    <property type="match status" value="1"/>
</dbReference>
<dbReference type="SUPFAM" id="SSF47203">
    <property type="entry name" value="Acyl-CoA dehydrogenase C-terminal domain-like"/>
    <property type="match status" value="2"/>
</dbReference>
<keyword evidence="8 16" id="KW-0560">Oxidoreductase</keyword>
<dbReference type="SUPFAM" id="SSF56645">
    <property type="entry name" value="Acyl-CoA dehydrogenase NM domain-like"/>
    <property type="match status" value="1"/>
</dbReference>
<feature type="domain" description="Acyl-CoA oxidase C-terminal" evidence="12">
    <location>
        <begin position="506"/>
        <end position="638"/>
    </location>
</feature>
<dbReference type="InterPro" id="IPR013786">
    <property type="entry name" value="AcylCoA_DH/ox_N"/>
</dbReference>
<evidence type="ECO:0000256" key="4">
    <source>
        <dbReference type="ARBA" id="ARBA00012870"/>
    </source>
</evidence>
<dbReference type="Pfam" id="PF01756">
    <property type="entry name" value="ACOX"/>
    <property type="match status" value="1"/>
</dbReference>
<comment type="cofactor">
    <cofactor evidence="1">
        <name>FAD</name>
        <dbReference type="ChEBI" id="CHEBI:57692"/>
    </cofactor>
</comment>
<evidence type="ECO:0000313" key="17">
    <source>
        <dbReference type="Proteomes" id="UP000547528"/>
    </source>
</evidence>
<keyword evidence="5" id="KW-0285">Flavoprotein</keyword>
<evidence type="ECO:0000259" key="15">
    <source>
        <dbReference type="Pfam" id="PF22924"/>
    </source>
</evidence>
<keyword evidence="6" id="KW-0274">FAD</keyword>
<evidence type="ECO:0000256" key="7">
    <source>
        <dbReference type="ARBA" id="ARBA00022832"/>
    </source>
</evidence>